<name>A0ABX7E125_9BACI</name>
<evidence type="ECO:0000313" key="4">
    <source>
        <dbReference type="Proteomes" id="UP000595691"/>
    </source>
</evidence>
<protein>
    <recommendedName>
        <fullName evidence="2">Regulatory protein YycH domain-containing protein</fullName>
    </recommendedName>
</protein>
<gene>
    <name evidence="3" type="ORF">I5776_21170</name>
</gene>
<dbReference type="Proteomes" id="UP000595691">
    <property type="component" value="Chromosome"/>
</dbReference>
<evidence type="ECO:0000313" key="3">
    <source>
        <dbReference type="EMBL" id="QQZ09428.1"/>
    </source>
</evidence>
<reference evidence="3 4" key="1">
    <citation type="submission" date="2020-11" db="EMBL/GenBank/DDBJ databases">
        <title>Taxonomic evaluation of the Bacillus sporothermodurans group of bacteria based on whole genome sequences.</title>
        <authorList>
            <person name="Fiedler G."/>
            <person name="Herbstmann A.-D."/>
            <person name="Doll E."/>
            <person name="Wenning M."/>
            <person name="Brinks E."/>
            <person name="Kabisch J."/>
            <person name="Breitenwieser F."/>
            <person name="Lappann M."/>
            <person name="Boehnlein C."/>
            <person name="Franz C."/>
        </authorList>
    </citation>
    <scope>NUCLEOTIDE SEQUENCE [LARGE SCALE GENOMIC DNA]</scope>
    <source>
        <strain evidence="3 4">JCM 19841</strain>
    </source>
</reference>
<keyword evidence="1" id="KW-0472">Membrane</keyword>
<keyword evidence="1" id="KW-1133">Transmembrane helix</keyword>
<dbReference type="EMBL" id="CP065425">
    <property type="protein sequence ID" value="QQZ09428.1"/>
    <property type="molecule type" value="Genomic_DNA"/>
</dbReference>
<keyword evidence="1" id="KW-0812">Transmembrane</keyword>
<evidence type="ECO:0000256" key="1">
    <source>
        <dbReference type="SAM" id="Phobius"/>
    </source>
</evidence>
<sequence>MRYETMKTIFLVFLVAISIYLTWTLWTFQVNYETINNTETPDTENVEQKELKEIIKPMKIFLHDHNSYSGTTEETEIDRVMNEIGSFKFYDIGTAKRYKGDEFQKTFYGSKKLELYFSDLIPFDTFKGVIHVNDKRVPFEGFDRLVIDISNPAQKATSVYFINTKEKKVFNGSASYTGLQAFVNKINNKMNLYRPYQVYKLNNKKKILLPTSVQTVTRYSYLWDKNDLSIVEKFKDALFPVPKIVEKSQEGNNIEYQDGSSFMRANLDHGSIDFFNPSENPGIVTHSNNLIKRSNDFVNNNGGWKDDFRYFSTDVNKNQVVFRLFKDGIPAFNTEYPDHIADVTLNWGEAQIIYEYERPYINFSSLVPIDNEEVKLPSTEMVLGYLDNLDIDQQKINNLSVGYRLEYDSKQKVMTFEPIWYYEYDGKWLPLMSEDIKGEQHGLE</sequence>
<dbReference type="Gene3D" id="3.30.310.160">
    <property type="entry name" value="YycH protein, domain 2"/>
    <property type="match status" value="1"/>
</dbReference>
<keyword evidence="4" id="KW-1185">Reference proteome</keyword>
<feature type="transmembrane region" description="Helical" evidence="1">
    <location>
        <begin position="9"/>
        <end position="28"/>
    </location>
</feature>
<dbReference type="Pfam" id="PF07435">
    <property type="entry name" value="YycH"/>
    <property type="match status" value="1"/>
</dbReference>
<dbReference type="InterPro" id="IPR009996">
    <property type="entry name" value="YycH"/>
</dbReference>
<organism evidence="3 4">
    <name type="scientific">Heyndrickxia vini</name>
    <dbReference type="NCBI Taxonomy" id="1476025"/>
    <lineage>
        <taxon>Bacteria</taxon>
        <taxon>Bacillati</taxon>
        <taxon>Bacillota</taxon>
        <taxon>Bacilli</taxon>
        <taxon>Bacillales</taxon>
        <taxon>Bacillaceae</taxon>
        <taxon>Heyndrickxia</taxon>
    </lineage>
</organism>
<dbReference type="RefSeq" id="WP_202778437.1">
    <property type="nucleotide sequence ID" value="NZ_CP065425.1"/>
</dbReference>
<dbReference type="InterPro" id="IPR042274">
    <property type="entry name" value="YycH/YycI_2"/>
</dbReference>
<dbReference type="Gene3D" id="3.10.450.310">
    <property type="match status" value="1"/>
</dbReference>
<proteinExistence type="predicted"/>
<evidence type="ECO:0000259" key="2">
    <source>
        <dbReference type="Pfam" id="PF07435"/>
    </source>
</evidence>
<dbReference type="CDD" id="cd15787">
    <property type="entry name" value="YycH_N"/>
    <property type="match status" value="1"/>
</dbReference>
<accession>A0ABX7E125</accession>
<feature type="domain" description="Regulatory protein YycH" evidence="2">
    <location>
        <begin position="4"/>
        <end position="431"/>
    </location>
</feature>